<sequence>MGFAQARRAACLTAIIGAMEGVTPTAEPASTGERLSRAALWASIGAFTLLSLTVVIVIVWNALFNGAIWTGALGYVFDSMQYLAWVREGSDHFLSANLFDTAPLVRDYLNPGLIISSGLHRLGLSIPLAYAFWVPVGIAGLVVAVVKYAGEMLPKGWWRVAAIVLALTYKLPIKAILEGHVPKKSLDATTYAGFDAWPVYWSWGFSLTAVAVALLCFGLMRYDAVRSRGIRFSGSLSAIALFCSWLQPWQGATLLGVIIGGEIIGSLVLKGEDSAGLRGRMTLIGTTVLFGTAPLVYYSLLGKFDEAWRINGIQANNYVAGASWWTAFAILGPLVVGAAFALRFRPERFRDVAIRLWPVVAIVQLIVIDATQIGNTATHALKGITIPLAVLTVIGVGPWFAQVAGSKRLGKVGPALSAAVAVALIGLLTVPGAINQVRLQLDDMALEGRGGYSISKDDLRALNYIASSPHKGSVYANSLYGSMVPWRTDRATWVGHETWTPRFQGRSYFNEVALEGGLRTPTVGRGLTIAEVVRWTGAAFVLQDCYHSNNYLAKALAPITKTRKNFYCATVYEITPAPKAPAPPGIDRFHLNWTKRDG</sequence>
<name>A0A6J7DHN1_9ZZZZ</name>
<feature type="transmembrane region" description="Helical" evidence="1">
    <location>
        <begin position="321"/>
        <end position="342"/>
    </location>
</feature>
<keyword evidence="1" id="KW-1133">Transmembrane helix</keyword>
<dbReference type="AlphaFoldDB" id="A0A6J7DHN1"/>
<proteinExistence type="predicted"/>
<feature type="transmembrane region" description="Helical" evidence="1">
    <location>
        <begin position="412"/>
        <end position="434"/>
    </location>
</feature>
<reference evidence="2" key="1">
    <citation type="submission" date="2020-05" db="EMBL/GenBank/DDBJ databases">
        <authorList>
            <person name="Chiriac C."/>
            <person name="Salcher M."/>
            <person name="Ghai R."/>
            <person name="Kavagutti S V."/>
        </authorList>
    </citation>
    <scope>NUCLEOTIDE SEQUENCE</scope>
</reference>
<evidence type="ECO:0000313" key="2">
    <source>
        <dbReference type="EMBL" id="CAB4868374.1"/>
    </source>
</evidence>
<feature type="transmembrane region" description="Helical" evidence="1">
    <location>
        <begin position="354"/>
        <end position="374"/>
    </location>
</feature>
<dbReference type="EMBL" id="CAFBLU010000007">
    <property type="protein sequence ID" value="CAB4868374.1"/>
    <property type="molecule type" value="Genomic_DNA"/>
</dbReference>
<feature type="transmembrane region" description="Helical" evidence="1">
    <location>
        <begin position="380"/>
        <end position="400"/>
    </location>
</feature>
<feature type="transmembrane region" description="Helical" evidence="1">
    <location>
        <begin position="38"/>
        <end position="60"/>
    </location>
</feature>
<feature type="transmembrane region" description="Helical" evidence="1">
    <location>
        <begin position="229"/>
        <end position="247"/>
    </location>
</feature>
<keyword evidence="1" id="KW-0812">Transmembrane</keyword>
<accession>A0A6J7DHN1</accession>
<protein>
    <submittedName>
        <fullName evidence="2">Unannotated protein</fullName>
    </submittedName>
</protein>
<organism evidence="2">
    <name type="scientific">freshwater metagenome</name>
    <dbReference type="NCBI Taxonomy" id="449393"/>
    <lineage>
        <taxon>unclassified sequences</taxon>
        <taxon>metagenomes</taxon>
        <taxon>ecological metagenomes</taxon>
    </lineage>
</organism>
<evidence type="ECO:0000256" key="1">
    <source>
        <dbReference type="SAM" id="Phobius"/>
    </source>
</evidence>
<feature type="transmembrane region" description="Helical" evidence="1">
    <location>
        <begin position="197"/>
        <end position="217"/>
    </location>
</feature>
<feature type="transmembrane region" description="Helical" evidence="1">
    <location>
        <begin position="281"/>
        <end position="301"/>
    </location>
</feature>
<feature type="transmembrane region" description="Helical" evidence="1">
    <location>
        <begin position="253"/>
        <end position="269"/>
    </location>
</feature>
<feature type="transmembrane region" description="Helical" evidence="1">
    <location>
        <begin position="157"/>
        <end position="177"/>
    </location>
</feature>
<gene>
    <name evidence="2" type="ORF">UFOPK3444_00581</name>
</gene>
<feature type="transmembrane region" description="Helical" evidence="1">
    <location>
        <begin position="130"/>
        <end position="150"/>
    </location>
</feature>
<keyword evidence="1" id="KW-0472">Membrane</keyword>